<dbReference type="SUPFAM" id="SSF141371">
    <property type="entry name" value="PilZ domain-like"/>
    <property type="match status" value="1"/>
</dbReference>
<proteinExistence type="predicted"/>
<dbReference type="Proteomes" id="UP000229641">
    <property type="component" value="Unassembled WGS sequence"/>
</dbReference>
<sequence>MLIRINRIWPIKNQAISIKSNFPKAITMIFLKREEGKMVLKLEKEKNRLFERIPCNCDVEVYNPVMYLKVSARAFNFSAEGLGILSDRAFALNDELEVKIRLSDKQSHVSQKAKVVWVKQEIPGLWRMGLKLLNLKLLNFAPLMEEKG</sequence>
<dbReference type="AlphaFoldDB" id="A0A2H0LY48"/>
<organism evidence="2 3">
    <name type="scientific">Candidatus Ghiorseimicrobium undicola</name>
    <dbReference type="NCBI Taxonomy" id="1974746"/>
    <lineage>
        <taxon>Bacteria</taxon>
        <taxon>Pseudomonadati</taxon>
        <taxon>Candidatus Omnitrophota</taxon>
        <taxon>Candidatus Ghiorseimicrobium</taxon>
    </lineage>
</organism>
<gene>
    <name evidence="2" type="ORF">COV72_03760</name>
</gene>
<dbReference type="GO" id="GO:0035438">
    <property type="term" value="F:cyclic-di-GMP binding"/>
    <property type="evidence" value="ECO:0007669"/>
    <property type="project" value="InterPro"/>
</dbReference>
<dbReference type="Gene3D" id="2.40.10.220">
    <property type="entry name" value="predicted glycosyltransferase like domains"/>
    <property type="match status" value="1"/>
</dbReference>
<name>A0A2H0LY48_9BACT</name>
<evidence type="ECO:0000313" key="2">
    <source>
        <dbReference type="EMBL" id="PIQ89318.1"/>
    </source>
</evidence>
<dbReference type="EMBL" id="PCWA01000052">
    <property type="protein sequence ID" value="PIQ89318.1"/>
    <property type="molecule type" value="Genomic_DNA"/>
</dbReference>
<evidence type="ECO:0000259" key="1">
    <source>
        <dbReference type="Pfam" id="PF07238"/>
    </source>
</evidence>
<accession>A0A2H0LY48</accession>
<dbReference type="Pfam" id="PF07238">
    <property type="entry name" value="PilZ"/>
    <property type="match status" value="1"/>
</dbReference>
<dbReference type="InterPro" id="IPR009875">
    <property type="entry name" value="PilZ_domain"/>
</dbReference>
<protein>
    <recommendedName>
        <fullName evidence="1">PilZ domain-containing protein</fullName>
    </recommendedName>
</protein>
<comment type="caution">
    <text evidence="2">The sequence shown here is derived from an EMBL/GenBank/DDBJ whole genome shotgun (WGS) entry which is preliminary data.</text>
</comment>
<feature type="domain" description="PilZ" evidence="1">
    <location>
        <begin position="47"/>
        <end position="135"/>
    </location>
</feature>
<evidence type="ECO:0000313" key="3">
    <source>
        <dbReference type="Proteomes" id="UP000229641"/>
    </source>
</evidence>
<reference evidence="2 3" key="1">
    <citation type="submission" date="2017-09" db="EMBL/GenBank/DDBJ databases">
        <title>Depth-based differentiation of microbial function through sediment-hosted aquifers and enrichment of novel symbionts in the deep terrestrial subsurface.</title>
        <authorList>
            <person name="Probst A.J."/>
            <person name="Ladd B."/>
            <person name="Jarett J.K."/>
            <person name="Geller-Mcgrath D.E."/>
            <person name="Sieber C.M."/>
            <person name="Emerson J.B."/>
            <person name="Anantharaman K."/>
            <person name="Thomas B.C."/>
            <person name="Malmstrom R."/>
            <person name="Stieglmeier M."/>
            <person name="Klingl A."/>
            <person name="Woyke T."/>
            <person name="Ryan C.M."/>
            <person name="Banfield J.F."/>
        </authorList>
    </citation>
    <scope>NUCLEOTIDE SEQUENCE [LARGE SCALE GENOMIC DNA]</scope>
    <source>
        <strain evidence="2">CG11_big_fil_rev_8_21_14_0_20_42_13</strain>
    </source>
</reference>